<name>A0ABT5FDR1_9GAMM</name>
<dbReference type="InterPro" id="IPR046865">
    <property type="entry name" value="FapA_b_solenoid"/>
</dbReference>
<organism evidence="3 4">
    <name type="scientific">Psychrosphaera algicola</name>
    <dbReference type="NCBI Taxonomy" id="3023714"/>
    <lineage>
        <taxon>Bacteria</taxon>
        <taxon>Pseudomonadati</taxon>
        <taxon>Pseudomonadota</taxon>
        <taxon>Gammaproteobacteria</taxon>
        <taxon>Alteromonadales</taxon>
        <taxon>Pseudoalteromonadaceae</taxon>
        <taxon>Psychrosphaera</taxon>
    </lineage>
</organism>
<dbReference type="Proteomes" id="UP001528411">
    <property type="component" value="Unassembled WGS sequence"/>
</dbReference>
<accession>A0ABT5FDR1</accession>
<protein>
    <submittedName>
        <fullName evidence="3">FapA family protein</fullName>
    </submittedName>
</protein>
<comment type="caution">
    <text evidence="3">The sequence shown here is derived from an EMBL/GenBank/DDBJ whole genome shotgun (WGS) entry which is preliminary data.</text>
</comment>
<keyword evidence="4" id="KW-1185">Reference proteome</keyword>
<dbReference type="PANTHER" id="PTHR38032:SF1">
    <property type="entry name" value="RNA-BINDING PROTEIN KHPB N-TERMINAL DOMAIN-CONTAINING PROTEIN"/>
    <property type="match status" value="1"/>
</dbReference>
<feature type="domain" description="Flagellar Assembly Protein A N-terminal region" evidence="2">
    <location>
        <begin position="2"/>
        <end position="111"/>
    </location>
</feature>
<evidence type="ECO:0000259" key="2">
    <source>
        <dbReference type="Pfam" id="PF20250"/>
    </source>
</evidence>
<evidence type="ECO:0000313" key="4">
    <source>
        <dbReference type="Proteomes" id="UP001528411"/>
    </source>
</evidence>
<dbReference type="EMBL" id="JAQOMS010000002">
    <property type="protein sequence ID" value="MDC2889662.1"/>
    <property type="molecule type" value="Genomic_DNA"/>
</dbReference>
<reference evidence="3 4" key="1">
    <citation type="submission" date="2023-01" db="EMBL/GenBank/DDBJ databases">
        <title>Psychrosphaera sp. nov., isolated from marine algae.</title>
        <authorList>
            <person name="Bayburt H."/>
            <person name="Choi B.J."/>
            <person name="Kim J.M."/>
            <person name="Choi D.G."/>
            <person name="Jeon C.O."/>
        </authorList>
    </citation>
    <scope>NUCLEOTIDE SEQUENCE [LARGE SCALE GENOMIC DNA]</scope>
    <source>
        <strain evidence="3 4">G1-22</strain>
    </source>
</reference>
<proteinExistence type="predicted"/>
<dbReference type="Pfam" id="PF20250">
    <property type="entry name" value="FapA_N"/>
    <property type="match status" value="1"/>
</dbReference>
<dbReference type="InterPro" id="IPR046866">
    <property type="entry name" value="FapA_N"/>
</dbReference>
<evidence type="ECO:0000256" key="1">
    <source>
        <dbReference type="SAM" id="Coils"/>
    </source>
</evidence>
<gene>
    <name evidence="3" type="ORF">PN838_13865</name>
</gene>
<feature type="coiled-coil region" evidence="1">
    <location>
        <begin position="301"/>
        <end position="351"/>
    </location>
</feature>
<dbReference type="PANTHER" id="PTHR38032">
    <property type="entry name" value="POLYMERASE-RELATED"/>
    <property type="match status" value="1"/>
</dbReference>
<sequence length="396" mass="43795">MALGLEPKHGKNAYFKPLVELLTEKIRRPMEIEGGKVDLKDLGDIETVKPGEKIFQKFPPTGGTPSKNLLGEVLIPTAGKDAELEVSSGTTIDKKDTNILLAKREGLARLIENRMEVDDVYTLAELTPKHGHIKFNGSVMIAGDVSPEMRIVATGDVIIGGFVEQASIRCRGEITIISGASGKPLDEPYDGRMSNCLLESGYRINVAFANQIDIIAKRDVHVHKQLSHCNVTAASLRVGRGKFGDGKLVGGKIKLSKGLLVGKLGSPSDTATSVSLNRSFVLFKQKELDIWTKVEPLSDELDALKNRLQSFLTDQQRAEIKEQILNQQYKIDKLNNARKRITKKRKEYMSQVAVEITNTLHAAVTFEIGDKTIINDRERGPSIVTLDEYQIEIKPR</sequence>
<dbReference type="Pfam" id="PF03961">
    <property type="entry name" value="FapA"/>
    <property type="match status" value="1"/>
</dbReference>
<keyword evidence="1" id="KW-0175">Coiled coil</keyword>
<evidence type="ECO:0000313" key="3">
    <source>
        <dbReference type="EMBL" id="MDC2889662.1"/>
    </source>
</evidence>
<dbReference type="InterPro" id="IPR005646">
    <property type="entry name" value="FapA"/>
</dbReference>